<sequence>MLMLFSVPESTATKASQRRRVQNIKSELQMRIREKQLLEDIKRRLNQTTGQILAPASKVPRSQNGLPKHVSSLAKQISRTEDIISPSRPVMDAAPVMRNNFNIPSKSMISALSA</sequence>
<dbReference type="AlphaFoldDB" id="A0AAV3YD61"/>
<keyword evidence="2" id="KW-1185">Reference proteome</keyword>
<dbReference type="EMBL" id="BLXT01000825">
    <property type="protein sequence ID" value="GFN80639.1"/>
    <property type="molecule type" value="Genomic_DNA"/>
</dbReference>
<organism evidence="1 2">
    <name type="scientific">Plakobranchus ocellatus</name>
    <dbReference type="NCBI Taxonomy" id="259542"/>
    <lineage>
        <taxon>Eukaryota</taxon>
        <taxon>Metazoa</taxon>
        <taxon>Spiralia</taxon>
        <taxon>Lophotrochozoa</taxon>
        <taxon>Mollusca</taxon>
        <taxon>Gastropoda</taxon>
        <taxon>Heterobranchia</taxon>
        <taxon>Euthyneura</taxon>
        <taxon>Panpulmonata</taxon>
        <taxon>Sacoglossa</taxon>
        <taxon>Placobranchoidea</taxon>
        <taxon>Plakobranchidae</taxon>
        <taxon>Plakobranchus</taxon>
    </lineage>
</organism>
<feature type="non-terminal residue" evidence="1">
    <location>
        <position position="114"/>
    </location>
</feature>
<evidence type="ECO:0000313" key="2">
    <source>
        <dbReference type="Proteomes" id="UP000735302"/>
    </source>
</evidence>
<proteinExistence type="predicted"/>
<protein>
    <submittedName>
        <fullName evidence="1">Uncharacterized protein</fullName>
    </submittedName>
</protein>
<name>A0AAV3YD61_9GAST</name>
<comment type="caution">
    <text evidence="1">The sequence shown here is derived from an EMBL/GenBank/DDBJ whole genome shotgun (WGS) entry which is preliminary data.</text>
</comment>
<evidence type="ECO:0000313" key="1">
    <source>
        <dbReference type="EMBL" id="GFN80639.1"/>
    </source>
</evidence>
<reference evidence="1 2" key="1">
    <citation type="journal article" date="2021" name="Elife">
        <title>Chloroplast acquisition without the gene transfer in kleptoplastic sea slugs, Plakobranchus ocellatus.</title>
        <authorList>
            <person name="Maeda T."/>
            <person name="Takahashi S."/>
            <person name="Yoshida T."/>
            <person name="Shimamura S."/>
            <person name="Takaki Y."/>
            <person name="Nagai Y."/>
            <person name="Toyoda A."/>
            <person name="Suzuki Y."/>
            <person name="Arimoto A."/>
            <person name="Ishii H."/>
            <person name="Satoh N."/>
            <person name="Nishiyama T."/>
            <person name="Hasebe M."/>
            <person name="Maruyama T."/>
            <person name="Minagawa J."/>
            <person name="Obokata J."/>
            <person name="Shigenobu S."/>
        </authorList>
    </citation>
    <scope>NUCLEOTIDE SEQUENCE [LARGE SCALE GENOMIC DNA]</scope>
</reference>
<accession>A0AAV3YD61</accession>
<dbReference type="Proteomes" id="UP000735302">
    <property type="component" value="Unassembled WGS sequence"/>
</dbReference>
<gene>
    <name evidence="1" type="ORF">PoB_000714500</name>
</gene>